<dbReference type="SFLD" id="SFLDG01020">
    <property type="entry name" value="Terpene_Cyclase_Like_2"/>
    <property type="match status" value="1"/>
</dbReference>
<evidence type="ECO:0000313" key="2">
    <source>
        <dbReference type="EMBL" id="MBD2593864.1"/>
    </source>
</evidence>
<comment type="cofactor">
    <cofactor evidence="1">
        <name>Mg(2+)</name>
        <dbReference type="ChEBI" id="CHEBI:18420"/>
    </cofactor>
</comment>
<reference evidence="2 3" key="1">
    <citation type="journal article" date="2020" name="ISME J.">
        <title>Comparative genomics reveals insights into cyanobacterial evolution and habitat adaptation.</title>
        <authorList>
            <person name="Chen M.Y."/>
            <person name="Teng W.K."/>
            <person name="Zhao L."/>
            <person name="Hu C.X."/>
            <person name="Zhou Y.K."/>
            <person name="Han B.P."/>
            <person name="Song L.R."/>
            <person name="Shu W.S."/>
        </authorList>
    </citation>
    <scope>NUCLEOTIDE SEQUENCE [LARGE SCALE GENOMIC DNA]</scope>
    <source>
        <strain evidence="2 3">FACHB-130</strain>
    </source>
</reference>
<organism evidence="2 3">
    <name type="scientific">Nostoc spongiaeforme FACHB-130</name>
    <dbReference type="NCBI Taxonomy" id="1357510"/>
    <lineage>
        <taxon>Bacteria</taxon>
        <taxon>Bacillati</taxon>
        <taxon>Cyanobacteriota</taxon>
        <taxon>Cyanophyceae</taxon>
        <taxon>Nostocales</taxon>
        <taxon>Nostocaceae</taxon>
        <taxon>Nostoc</taxon>
    </lineage>
</organism>
<keyword evidence="1" id="KW-0479">Metal-binding</keyword>
<proteinExistence type="inferred from homology"/>
<dbReference type="PANTHER" id="PTHR35201">
    <property type="entry name" value="TERPENE SYNTHASE"/>
    <property type="match status" value="1"/>
</dbReference>
<dbReference type="EC" id="4.2.3.-" evidence="1"/>
<dbReference type="SUPFAM" id="SSF48576">
    <property type="entry name" value="Terpenoid synthases"/>
    <property type="match status" value="1"/>
</dbReference>
<dbReference type="RefSeq" id="WP_190966789.1">
    <property type="nucleotide sequence ID" value="NZ_JACJTB010000004.1"/>
</dbReference>
<keyword evidence="1" id="KW-0460">Magnesium</keyword>
<sequence length="322" mass="38145">MEKFVFPDLYCPFPSQTNKYVDVLENYSFEWLQHFDLLANNSAYQRFSNSKFFLLAAGTYPYCELEDIKITSDWHSWLFIWDDQCDMSDLGKKPEALKTYHQRFMEILCGSELSSKDISLSYALRDLRQRILQRGNTKWFDYFVRCCQDYFDGCVLQAEYRAQGIVPNIHTYIMIRNLCSAVDSCLALIELGYKMNVFESIREHQIIKQINITTNNIISWCNDIFSAPREIGSGDVHNLVFVLHYQYKITLEKAMLMAAEMHDQKVKELIALEELLRFFDRKMNQEIIEYIAGLHSWIRGNLDWYFQSNRYQSLIKLELSQI</sequence>
<evidence type="ECO:0000256" key="1">
    <source>
        <dbReference type="RuleBase" id="RU366034"/>
    </source>
</evidence>
<dbReference type="InterPro" id="IPR008949">
    <property type="entry name" value="Isoprenoid_synthase_dom_sf"/>
</dbReference>
<dbReference type="Pfam" id="PF19086">
    <property type="entry name" value="Terpene_syn_C_2"/>
    <property type="match status" value="1"/>
</dbReference>
<keyword evidence="3" id="KW-1185">Reference proteome</keyword>
<protein>
    <recommendedName>
        <fullName evidence="1">Terpene synthase</fullName>
        <ecNumber evidence="1">4.2.3.-</ecNumber>
    </recommendedName>
</protein>
<name>A0ABR8FUX0_9NOSO</name>
<dbReference type="SFLD" id="SFLDS00005">
    <property type="entry name" value="Isoprenoid_Synthase_Type_I"/>
    <property type="match status" value="1"/>
</dbReference>
<accession>A0ABR8FUX0</accession>
<comment type="caution">
    <text evidence="2">The sequence shown here is derived from an EMBL/GenBank/DDBJ whole genome shotgun (WGS) entry which is preliminary data.</text>
</comment>
<keyword evidence="1" id="KW-0456">Lyase</keyword>
<evidence type="ECO:0000313" key="3">
    <source>
        <dbReference type="Proteomes" id="UP000603457"/>
    </source>
</evidence>
<comment type="similarity">
    <text evidence="1">Belongs to the terpene synthase family.</text>
</comment>
<dbReference type="EMBL" id="JACJTB010000004">
    <property type="protein sequence ID" value="MBD2593864.1"/>
    <property type="molecule type" value="Genomic_DNA"/>
</dbReference>
<dbReference type="Proteomes" id="UP000603457">
    <property type="component" value="Unassembled WGS sequence"/>
</dbReference>
<dbReference type="PANTHER" id="PTHR35201:SF4">
    <property type="entry name" value="BETA-PINACENE SYNTHASE-RELATED"/>
    <property type="match status" value="1"/>
</dbReference>
<dbReference type="InterPro" id="IPR034686">
    <property type="entry name" value="Terpene_cyclase-like_2"/>
</dbReference>
<dbReference type="Gene3D" id="1.10.600.10">
    <property type="entry name" value="Farnesyl Diphosphate Synthase"/>
    <property type="match status" value="1"/>
</dbReference>
<gene>
    <name evidence="2" type="ORF">H6G74_05910</name>
</gene>